<dbReference type="SMART" id="SM00220">
    <property type="entry name" value="S_TKc"/>
    <property type="match status" value="1"/>
</dbReference>
<evidence type="ECO:0000256" key="13">
    <source>
        <dbReference type="RuleBase" id="RU000304"/>
    </source>
</evidence>
<comment type="catalytic activity">
    <reaction evidence="1">
        <text>2 ATP + phosphorylase b = 2 ADP + phosphorylase a.</text>
        <dbReference type="EC" id="2.7.11.19"/>
    </reaction>
</comment>
<keyword evidence="16" id="KW-1185">Reference proteome</keyword>
<dbReference type="PROSITE" id="PS00107">
    <property type="entry name" value="PROTEIN_KINASE_ATP"/>
    <property type="match status" value="1"/>
</dbReference>
<accession>A0A1W0XDA6</accession>
<evidence type="ECO:0000313" key="15">
    <source>
        <dbReference type="EMBL" id="OQV25352.1"/>
    </source>
</evidence>
<dbReference type="PRINTS" id="PR01049">
    <property type="entry name" value="PHOSPHBKNASE"/>
</dbReference>
<dbReference type="PROSITE" id="PS00108">
    <property type="entry name" value="PROTEIN_KINASE_ST"/>
    <property type="match status" value="1"/>
</dbReference>
<protein>
    <recommendedName>
        <fullName evidence="2">phosphorylase kinase</fullName>
        <ecNumber evidence="2">2.7.11.19</ecNumber>
    </recommendedName>
</protein>
<evidence type="ECO:0000256" key="6">
    <source>
        <dbReference type="ARBA" id="ARBA00022741"/>
    </source>
</evidence>
<keyword evidence="10" id="KW-0119">Carbohydrate metabolism</keyword>
<proteinExistence type="inferred from homology"/>
<dbReference type="Gene3D" id="1.10.510.10">
    <property type="entry name" value="Transferase(Phosphotransferase) domain 1"/>
    <property type="match status" value="1"/>
</dbReference>
<feature type="binding site" evidence="12">
    <location>
        <position position="112"/>
    </location>
    <ligand>
        <name>ATP</name>
        <dbReference type="ChEBI" id="CHEBI:30616"/>
    </ligand>
</feature>
<evidence type="ECO:0000256" key="10">
    <source>
        <dbReference type="ARBA" id="ARBA00023277"/>
    </source>
</evidence>
<dbReference type="GO" id="GO:0005524">
    <property type="term" value="F:ATP binding"/>
    <property type="evidence" value="ECO:0007669"/>
    <property type="project" value="UniProtKB-UniRule"/>
</dbReference>
<dbReference type="PROSITE" id="PS50011">
    <property type="entry name" value="PROTEIN_KINASE_DOM"/>
    <property type="match status" value="1"/>
</dbReference>
<dbReference type="InterPro" id="IPR017441">
    <property type="entry name" value="Protein_kinase_ATP_BS"/>
</dbReference>
<evidence type="ECO:0000256" key="12">
    <source>
        <dbReference type="PROSITE-ProRule" id="PRU10141"/>
    </source>
</evidence>
<dbReference type="SUPFAM" id="SSF56112">
    <property type="entry name" value="Protein kinase-like (PK-like)"/>
    <property type="match status" value="1"/>
</dbReference>
<feature type="domain" description="Protein kinase" evidence="14">
    <location>
        <begin position="83"/>
        <end position="352"/>
    </location>
</feature>
<evidence type="ECO:0000256" key="4">
    <source>
        <dbReference type="ARBA" id="ARBA00022600"/>
    </source>
</evidence>
<keyword evidence="3 13" id="KW-0723">Serine/threonine-protein kinase</keyword>
<evidence type="ECO:0000256" key="8">
    <source>
        <dbReference type="ARBA" id="ARBA00022840"/>
    </source>
</evidence>
<keyword evidence="8 12" id="KW-0067">ATP-binding</keyword>
<evidence type="ECO:0000256" key="2">
    <source>
        <dbReference type="ARBA" id="ARBA00012432"/>
    </source>
</evidence>
<evidence type="ECO:0000256" key="3">
    <source>
        <dbReference type="ARBA" id="ARBA00022527"/>
    </source>
</evidence>
<comment type="caution">
    <text evidence="15">The sequence shown here is derived from an EMBL/GenBank/DDBJ whole genome shotgun (WGS) entry which is preliminary data.</text>
</comment>
<dbReference type="GO" id="GO:0005516">
    <property type="term" value="F:calmodulin binding"/>
    <property type="evidence" value="ECO:0007669"/>
    <property type="project" value="UniProtKB-KW"/>
</dbReference>
<evidence type="ECO:0000256" key="1">
    <source>
        <dbReference type="ARBA" id="ARBA00001674"/>
    </source>
</evidence>
<dbReference type="InterPro" id="IPR002291">
    <property type="entry name" value="Phosph_kin_gamma"/>
</dbReference>
<evidence type="ECO:0000313" key="16">
    <source>
        <dbReference type="Proteomes" id="UP000192578"/>
    </source>
</evidence>
<dbReference type="PANTHER" id="PTHR24347">
    <property type="entry name" value="SERINE/THREONINE-PROTEIN KINASE"/>
    <property type="match status" value="1"/>
</dbReference>
<dbReference type="Pfam" id="PF00069">
    <property type="entry name" value="Pkinase"/>
    <property type="match status" value="1"/>
</dbReference>
<evidence type="ECO:0000256" key="7">
    <source>
        <dbReference type="ARBA" id="ARBA00022777"/>
    </source>
</evidence>
<keyword evidence="9" id="KW-0112">Calmodulin-binding</keyword>
<keyword evidence="6 12" id="KW-0547">Nucleotide-binding</keyword>
<comment type="subunit">
    <text evidence="11">Hexadecamer of 4 heterotetramers, each composed of alpha, beta, gamma, and delta subunits. Alpha (PHKA1 or PHKA2) and beta (PHKB) are regulatory subunits, gamma (PHKG1 or PHKG2) is the catalytic subunit, and delta is calmodulin.</text>
</comment>
<dbReference type="GO" id="GO:0005964">
    <property type="term" value="C:phosphorylase kinase complex"/>
    <property type="evidence" value="ECO:0007669"/>
    <property type="project" value="InterPro"/>
</dbReference>
<dbReference type="FunFam" id="3.30.200.20:FF:000138">
    <property type="entry name" value="Phosphorylase b kinase gamma catalytic chain, liver/testis"/>
    <property type="match status" value="1"/>
</dbReference>
<organism evidence="15 16">
    <name type="scientific">Hypsibius exemplaris</name>
    <name type="common">Freshwater tardigrade</name>
    <dbReference type="NCBI Taxonomy" id="2072580"/>
    <lineage>
        <taxon>Eukaryota</taxon>
        <taxon>Metazoa</taxon>
        <taxon>Ecdysozoa</taxon>
        <taxon>Tardigrada</taxon>
        <taxon>Eutardigrada</taxon>
        <taxon>Parachela</taxon>
        <taxon>Hypsibioidea</taxon>
        <taxon>Hypsibiidae</taxon>
        <taxon>Hypsibius</taxon>
    </lineage>
</organism>
<dbReference type="InterPro" id="IPR000719">
    <property type="entry name" value="Prot_kinase_dom"/>
</dbReference>
<sequence length="455" mass="51720">MSALCCCAVRAGLDCLSNDDAGSCASAGRNFLDFILTPFITLKELQIFSTTMVKMAMETVDVEVISPTEEAPNEDTSGFQAKYFIKEVLGRGASSVVKRCVEKTTGKEFAVKIVDLTTERTTEADAKEIYNGTKNEIAILRMLAGHPNIVELHEVFESAAFIFLVFELCRKGELFDFLNRVVCLSEKKTRVIMRQLRDVVAFMHSRNVVHRDLKLENILLDDQLNIKVTDFGFAAIIPPGSDDCFTDLCGTPGYLAPEVLKISMYQEQSSYGKPVDLWACGVIMYTLLAGYPPFWHRRQMMMLRMIMEGQYSFAAPEWDDVGQCTKDLIRRMLSVDPQKRITAEDALEHGFFQISTLVRLELSPKQRLKRTIMTVRCMIRIKNLAVTKPQYAIPLSQVVRNPYRYRALRKVIDAGAFKIYGHWVQRNEDESQQSRAIMFQNSVKSELKLRVIPPK</sequence>
<keyword evidence="4" id="KW-0321">Glycogen metabolism</keyword>
<dbReference type="EC" id="2.7.11.19" evidence="2"/>
<keyword evidence="5" id="KW-0808">Transferase</keyword>
<evidence type="ECO:0000256" key="9">
    <source>
        <dbReference type="ARBA" id="ARBA00022860"/>
    </source>
</evidence>
<gene>
    <name evidence="15" type="ORF">BV898_01031</name>
</gene>
<evidence type="ECO:0000256" key="11">
    <source>
        <dbReference type="ARBA" id="ARBA00025890"/>
    </source>
</evidence>
<reference evidence="16" key="1">
    <citation type="submission" date="2017-01" db="EMBL/GenBank/DDBJ databases">
        <title>Comparative genomics of anhydrobiosis in the tardigrade Hypsibius dujardini.</title>
        <authorList>
            <person name="Yoshida Y."/>
            <person name="Koutsovoulos G."/>
            <person name="Laetsch D."/>
            <person name="Stevens L."/>
            <person name="Kumar S."/>
            <person name="Horikawa D."/>
            <person name="Ishino K."/>
            <person name="Komine S."/>
            <person name="Tomita M."/>
            <person name="Blaxter M."/>
            <person name="Arakawa K."/>
        </authorList>
    </citation>
    <scope>NUCLEOTIDE SEQUENCE [LARGE SCALE GENOMIC DNA]</scope>
    <source>
        <strain evidence="16">Z151</strain>
    </source>
</reference>
<dbReference type="GO" id="GO:0005977">
    <property type="term" value="P:glycogen metabolic process"/>
    <property type="evidence" value="ECO:0007669"/>
    <property type="project" value="UniProtKB-KW"/>
</dbReference>
<keyword evidence="7 15" id="KW-0418">Kinase</keyword>
<evidence type="ECO:0000256" key="5">
    <source>
        <dbReference type="ARBA" id="ARBA00022679"/>
    </source>
</evidence>
<dbReference type="InterPro" id="IPR011009">
    <property type="entry name" value="Kinase-like_dom_sf"/>
</dbReference>
<dbReference type="InterPro" id="IPR008271">
    <property type="entry name" value="Ser/Thr_kinase_AS"/>
</dbReference>
<name>A0A1W0XDA6_HYPEX</name>
<dbReference type="GO" id="GO:0004689">
    <property type="term" value="F:phosphorylase kinase activity"/>
    <property type="evidence" value="ECO:0007669"/>
    <property type="project" value="UniProtKB-EC"/>
</dbReference>
<dbReference type="OrthoDB" id="419455at2759"/>
<dbReference type="AlphaFoldDB" id="A0A1W0XDA6"/>
<dbReference type="Proteomes" id="UP000192578">
    <property type="component" value="Unassembled WGS sequence"/>
</dbReference>
<dbReference type="Gene3D" id="3.30.200.20">
    <property type="entry name" value="Phosphorylase Kinase, domain 1"/>
    <property type="match status" value="1"/>
</dbReference>
<comment type="similarity">
    <text evidence="13">Belongs to the protein kinase superfamily.</text>
</comment>
<dbReference type="EMBL" id="MTYJ01000003">
    <property type="protein sequence ID" value="OQV25352.1"/>
    <property type="molecule type" value="Genomic_DNA"/>
</dbReference>
<evidence type="ECO:0000259" key="14">
    <source>
        <dbReference type="PROSITE" id="PS50011"/>
    </source>
</evidence>
<dbReference type="FunFam" id="1.10.510.10:FF:000571">
    <property type="entry name" value="Maternal embryonic leucine zipper kinase"/>
    <property type="match status" value="1"/>
</dbReference>